<evidence type="ECO:0000313" key="2">
    <source>
        <dbReference type="EMBL" id="TFL02142.1"/>
    </source>
</evidence>
<gene>
    <name evidence="2" type="ORF">BDV98DRAFT_52640</name>
</gene>
<keyword evidence="3" id="KW-1185">Reference proteome</keyword>
<keyword evidence="1" id="KW-0812">Transmembrane</keyword>
<keyword evidence="1" id="KW-1133">Transmembrane helix</keyword>
<sequence length="170" mass="18848">MRSSEWKTEYTLGCDILLVRTSIAFYWANSCYFLKLSLYPTIFAACALHAIIASLVHATSIVTIGGSSVAISGLATCYVSLVLAVIAVLILHSPQRAPSPMSRCNVASRLRPKVRTNRRTKKKHRKLWPETPRARQTCAWEQGGGGHDERLGQALLMIRGWCCQCRGQPC</sequence>
<reference evidence="2 3" key="1">
    <citation type="journal article" date="2019" name="Nat. Ecol. Evol.">
        <title>Megaphylogeny resolves global patterns of mushroom evolution.</title>
        <authorList>
            <person name="Varga T."/>
            <person name="Krizsan K."/>
            <person name="Foldi C."/>
            <person name="Dima B."/>
            <person name="Sanchez-Garcia M."/>
            <person name="Sanchez-Ramirez S."/>
            <person name="Szollosi G.J."/>
            <person name="Szarkandi J.G."/>
            <person name="Papp V."/>
            <person name="Albert L."/>
            <person name="Andreopoulos W."/>
            <person name="Angelini C."/>
            <person name="Antonin V."/>
            <person name="Barry K.W."/>
            <person name="Bougher N.L."/>
            <person name="Buchanan P."/>
            <person name="Buyck B."/>
            <person name="Bense V."/>
            <person name="Catcheside P."/>
            <person name="Chovatia M."/>
            <person name="Cooper J."/>
            <person name="Damon W."/>
            <person name="Desjardin D."/>
            <person name="Finy P."/>
            <person name="Geml J."/>
            <person name="Haridas S."/>
            <person name="Hughes K."/>
            <person name="Justo A."/>
            <person name="Karasinski D."/>
            <person name="Kautmanova I."/>
            <person name="Kiss B."/>
            <person name="Kocsube S."/>
            <person name="Kotiranta H."/>
            <person name="LaButti K.M."/>
            <person name="Lechner B.E."/>
            <person name="Liimatainen K."/>
            <person name="Lipzen A."/>
            <person name="Lukacs Z."/>
            <person name="Mihaltcheva S."/>
            <person name="Morgado L.N."/>
            <person name="Niskanen T."/>
            <person name="Noordeloos M.E."/>
            <person name="Ohm R.A."/>
            <person name="Ortiz-Santana B."/>
            <person name="Ovrebo C."/>
            <person name="Racz N."/>
            <person name="Riley R."/>
            <person name="Savchenko A."/>
            <person name="Shiryaev A."/>
            <person name="Soop K."/>
            <person name="Spirin V."/>
            <person name="Szebenyi C."/>
            <person name="Tomsovsky M."/>
            <person name="Tulloss R.E."/>
            <person name="Uehling J."/>
            <person name="Grigoriev I.V."/>
            <person name="Vagvolgyi C."/>
            <person name="Papp T."/>
            <person name="Martin F.M."/>
            <person name="Miettinen O."/>
            <person name="Hibbett D.S."/>
            <person name="Nagy L.G."/>
        </authorList>
    </citation>
    <scope>NUCLEOTIDE SEQUENCE [LARGE SCALE GENOMIC DNA]</scope>
    <source>
        <strain evidence="2 3">CBS 309.79</strain>
    </source>
</reference>
<dbReference type="AlphaFoldDB" id="A0A5C3QK46"/>
<dbReference type="EMBL" id="ML178823">
    <property type="protein sequence ID" value="TFL02142.1"/>
    <property type="molecule type" value="Genomic_DNA"/>
</dbReference>
<feature type="transmembrane region" description="Helical" evidence="1">
    <location>
        <begin position="70"/>
        <end position="91"/>
    </location>
</feature>
<proteinExistence type="predicted"/>
<accession>A0A5C3QK46</accession>
<evidence type="ECO:0000313" key="3">
    <source>
        <dbReference type="Proteomes" id="UP000305067"/>
    </source>
</evidence>
<dbReference type="Proteomes" id="UP000305067">
    <property type="component" value="Unassembled WGS sequence"/>
</dbReference>
<protein>
    <submittedName>
        <fullName evidence="2">Uncharacterized protein</fullName>
    </submittedName>
</protein>
<name>A0A5C3QK46_9AGAR</name>
<organism evidence="2 3">
    <name type="scientific">Pterulicium gracile</name>
    <dbReference type="NCBI Taxonomy" id="1884261"/>
    <lineage>
        <taxon>Eukaryota</taxon>
        <taxon>Fungi</taxon>
        <taxon>Dikarya</taxon>
        <taxon>Basidiomycota</taxon>
        <taxon>Agaricomycotina</taxon>
        <taxon>Agaricomycetes</taxon>
        <taxon>Agaricomycetidae</taxon>
        <taxon>Agaricales</taxon>
        <taxon>Pleurotineae</taxon>
        <taxon>Pterulaceae</taxon>
        <taxon>Pterulicium</taxon>
    </lineage>
</organism>
<keyword evidence="1" id="KW-0472">Membrane</keyword>
<feature type="transmembrane region" description="Helical" evidence="1">
    <location>
        <begin position="42"/>
        <end position="64"/>
    </location>
</feature>
<evidence type="ECO:0000256" key="1">
    <source>
        <dbReference type="SAM" id="Phobius"/>
    </source>
</evidence>